<feature type="non-terminal residue" evidence="1">
    <location>
        <position position="1"/>
    </location>
</feature>
<proteinExistence type="predicted"/>
<reference evidence="1 2" key="1">
    <citation type="submission" date="2021-05" db="EMBL/GenBank/DDBJ databases">
        <title>Genome Assembly of Synthetic Allotetraploid Brassica napus Reveals Homoeologous Exchanges between Subgenomes.</title>
        <authorList>
            <person name="Davis J.T."/>
        </authorList>
    </citation>
    <scope>NUCLEOTIDE SEQUENCE [LARGE SCALE GENOMIC DNA]</scope>
    <source>
        <strain evidence="2">cv. Da-Ae</strain>
        <tissue evidence="1">Seedling</tissue>
    </source>
</reference>
<dbReference type="Proteomes" id="UP000824890">
    <property type="component" value="Unassembled WGS sequence"/>
</dbReference>
<evidence type="ECO:0000313" key="2">
    <source>
        <dbReference type="Proteomes" id="UP000824890"/>
    </source>
</evidence>
<accession>A0ABQ7YX04</accession>
<keyword evidence="2" id="KW-1185">Reference proteome</keyword>
<name>A0ABQ7YX04_BRANA</name>
<dbReference type="EMBL" id="JAGKQM010000016">
    <property type="protein sequence ID" value="KAH0872462.1"/>
    <property type="molecule type" value="Genomic_DNA"/>
</dbReference>
<comment type="caution">
    <text evidence="1">The sequence shown here is derived from an EMBL/GenBank/DDBJ whole genome shotgun (WGS) entry which is preliminary data.</text>
</comment>
<sequence length="174" mass="19985">LRERPTDICLRFGANNNQVLQGSQAANFFRQFPKTEITRKVQDDKGSHKLKEFTRVERLGHLGQQDISSILLLINEILLKTDQLMSSGIRLSFTPDVTHCFSSSFPEVDPIQRAISRNTSCIFTAEPRDYPSSYECNFHPQVSSCRLYLPLDPMKETKTKLIALVNEQEKEEHQ</sequence>
<evidence type="ECO:0000313" key="1">
    <source>
        <dbReference type="EMBL" id="KAH0872462.1"/>
    </source>
</evidence>
<protein>
    <submittedName>
        <fullName evidence="1">Uncharacterized protein</fullName>
    </submittedName>
</protein>
<organism evidence="1 2">
    <name type="scientific">Brassica napus</name>
    <name type="common">Rape</name>
    <dbReference type="NCBI Taxonomy" id="3708"/>
    <lineage>
        <taxon>Eukaryota</taxon>
        <taxon>Viridiplantae</taxon>
        <taxon>Streptophyta</taxon>
        <taxon>Embryophyta</taxon>
        <taxon>Tracheophyta</taxon>
        <taxon>Spermatophyta</taxon>
        <taxon>Magnoliopsida</taxon>
        <taxon>eudicotyledons</taxon>
        <taxon>Gunneridae</taxon>
        <taxon>Pentapetalae</taxon>
        <taxon>rosids</taxon>
        <taxon>malvids</taxon>
        <taxon>Brassicales</taxon>
        <taxon>Brassicaceae</taxon>
        <taxon>Brassiceae</taxon>
        <taxon>Brassica</taxon>
    </lineage>
</organism>
<gene>
    <name evidence="1" type="ORF">HID58_069824</name>
</gene>